<dbReference type="AlphaFoldDB" id="A0A2P2KJD6"/>
<dbReference type="EMBL" id="GGEC01025339">
    <property type="protein sequence ID" value="MBX05823.1"/>
    <property type="molecule type" value="Transcribed_RNA"/>
</dbReference>
<name>A0A2P2KJD6_RHIMU</name>
<proteinExistence type="predicted"/>
<protein>
    <submittedName>
        <fullName evidence="1">Uncharacterized protein</fullName>
    </submittedName>
</protein>
<organism evidence="1">
    <name type="scientific">Rhizophora mucronata</name>
    <name type="common">Asiatic mangrove</name>
    <dbReference type="NCBI Taxonomy" id="61149"/>
    <lineage>
        <taxon>Eukaryota</taxon>
        <taxon>Viridiplantae</taxon>
        <taxon>Streptophyta</taxon>
        <taxon>Embryophyta</taxon>
        <taxon>Tracheophyta</taxon>
        <taxon>Spermatophyta</taxon>
        <taxon>Magnoliopsida</taxon>
        <taxon>eudicotyledons</taxon>
        <taxon>Gunneridae</taxon>
        <taxon>Pentapetalae</taxon>
        <taxon>rosids</taxon>
        <taxon>fabids</taxon>
        <taxon>Malpighiales</taxon>
        <taxon>Rhizophoraceae</taxon>
        <taxon>Rhizophora</taxon>
    </lineage>
</organism>
<accession>A0A2P2KJD6</accession>
<reference evidence="1" key="1">
    <citation type="submission" date="2018-02" db="EMBL/GenBank/DDBJ databases">
        <title>Rhizophora mucronata_Transcriptome.</title>
        <authorList>
            <person name="Meera S.P."/>
            <person name="Sreeshan A."/>
            <person name="Augustine A."/>
        </authorList>
    </citation>
    <scope>NUCLEOTIDE SEQUENCE</scope>
    <source>
        <tissue evidence="1">Leaf</tissue>
    </source>
</reference>
<evidence type="ECO:0000313" key="1">
    <source>
        <dbReference type="EMBL" id="MBX05823.1"/>
    </source>
</evidence>
<sequence>MRSIANLKPTKPCRAGPIPIVDINNVCTACTLAGKFLLEKRG</sequence>